<dbReference type="PANTHER" id="PTHR12231:SF105">
    <property type="entry name" value="LACHESIN-LIKE PROTEIN"/>
    <property type="match status" value="1"/>
</dbReference>
<evidence type="ECO:0000256" key="2">
    <source>
        <dbReference type="ARBA" id="ARBA00023157"/>
    </source>
</evidence>
<feature type="non-terminal residue" evidence="6">
    <location>
        <position position="224"/>
    </location>
</feature>
<feature type="compositionally biased region" description="Polar residues" evidence="4">
    <location>
        <begin position="35"/>
        <end position="50"/>
    </location>
</feature>
<dbReference type="InterPro" id="IPR051170">
    <property type="entry name" value="Neural/epithelial_adhesion"/>
</dbReference>
<feature type="non-terminal residue" evidence="6">
    <location>
        <position position="1"/>
    </location>
</feature>
<dbReference type="InterPro" id="IPR013783">
    <property type="entry name" value="Ig-like_fold"/>
</dbReference>
<dbReference type="InterPro" id="IPR013151">
    <property type="entry name" value="Immunoglobulin_dom"/>
</dbReference>
<dbReference type="AlphaFoldDB" id="A0AAD8EPM7"/>
<sequence length="224" mass="25642">TESTSSSSLPSCSLRMRKLIKLFNSSLHSTMEKSQLNITNQSRHNSSSTEAFDARRPSLSMTNSVESVFSESCLSNWREILLRIFTFVLSEEQVGWLKAEDQTILTLHNKVVTHNSRISVTHDNHRTWQLHIRQVKESDRGCYMCQINTSIMKKQVGCVDVHVRSEVKRKDRANRKHVTCVTFSEVLSIIKTLLTMEISSETAVWKKKDMSTSSLWNEVTICSS</sequence>
<name>A0AAD8EPM7_DIPPU</name>
<dbReference type="PANTHER" id="PTHR12231">
    <property type="entry name" value="CTX-RELATED TYPE I TRANSMEMBRANE PROTEIN"/>
    <property type="match status" value="1"/>
</dbReference>
<dbReference type="SUPFAM" id="SSF48726">
    <property type="entry name" value="Immunoglobulin"/>
    <property type="match status" value="1"/>
</dbReference>
<keyword evidence="7" id="KW-1185">Reference proteome</keyword>
<dbReference type="EMBL" id="JASPKZ010001213">
    <property type="protein sequence ID" value="KAJ9598510.1"/>
    <property type="molecule type" value="Genomic_DNA"/>
</dbReference>
<keyword evidence="1" id="KW-0677">Repeat</keyword>
<protein>
    <recommendedName>
        <fullName evidence="5">Immunoglobulin-like beta-sandwich domain-containing protein</fullName>
    </recommendedName>
</protein>
<evidence type="ECO:0000256" key="1">
    <source>
        <dbReference type="ARBA" id="ARBA00022737"/>
    </source>
</evidence>
<evidence type="ECO:0000256" key="4">
    <source>
        <dbReference type="SAM" id="MobiDB-lite"/>
    </source>
</evidence>
<evidence type="ECO:0000256" key="3">
    <source>
        <dbReference type="ARBA" id="ARBA00023319"/>
    </source>
</evidence>
<gene>
    <name evidence="6" type="ORF">L9F63_010800</name>
</gene>
<dbReference type="Pfam" id="PF00047">
    <property type="entry name" value="ig"/>
    <property type="match status" value="1"/>
</dbReference>
<organism evidence="6 7">
    <name type="scientific">Diploptera punctata</name>
    <name type="common">Pacific beetle cockroach</name>
    <dbReference type="NCBI Taxonomy" id="6984"/>
    <lineage>
        <taxon>Eukaryota</taxon>
        <taxon>Metazoa</taxon>
        <taxon>Ecdysozoa</taxon>
        <taxon>Arthropoda</taxon>
        <taxon>Hexapoda</taxon>
        <taxon>Insecta</taxon>
        <taxon>Pterygota</taxon>
        <taxon>Neoptera</taxon>
        <taxon>Polyneoptera</taxon>
        <taxon>Dictyoptera</taxon>
        <taxon>Blattodea</taxon>
        <taxon>Blaberoidea</taxon>
        <taxon>Blaberidae</taxon>
        <taxon>Diplopterinae</taxon>
        <taxon>Diploptera</taxon>
    </lineage>
</organism>
<proteinExistence type="predicted"/>
<dbReference type="Gene3D" id="2.60.40.10">
    <property type="entry name" value="Immunoglobulins"/>
    <property type="match status" value="1"/>
</dbReference>
<reference evidence="6" key="1">
    <citation type="journal article" date="2023" name="IScience">
        <title>Live-bearing cockroach genome reveals convergent evolutionary mechanisms linked to viviparity in insects and beyond.</title>
        <authorList>
            <person name="Fouks B."/>
            <person name="Harrison M.C."/>
            <person name="Mikhailova A.A."/>
            <person name="Marchal E."/>
            <person name="English S."/>
            <person name="Carruthers M."/>
            <person name="Jennings E.C."/>
            <person name="Chiamaka E.L."/>
            <person name="Frigard R.A."/>
            <person name="Pippel M."/>
            <person name="Attardo G.M."/>
            <person name="Benoit J.B."/>
            <person name="Bornberg-Bauer E."/>
            <person name="Tobe S.S."/>
        </authorList>
    </citation>
    <scope>NUCLEOTIDE SEQUENCE</scope>
    <source>
        <strain evidence="6">Stay&amp;Tobe</strain>
    </source>
</reference>
<reference evidence="6" key="2">
    <citation type="submission" date="2023-05" db="EMBL/GenBank/DDBJ databases">
        <authorList>
            <person name="Fouks B."/>
        </authorList>
    </citation>
    <scope>NUCLEOTIDE SEQUENCE</scope>
    <source>
        <strain evidence="6">Stay&amp;Tobe</strain>
        <tissue evidence="6">Testes</tissue>
    </source>
</reference>
<evidence type="ECO:0000313" key="6">
    <source>
        <dbReference type="EMBL" id="KAJ9598510.1"/>
    </source>
</evidence>
<dbReference type="GO" id="GO:0043005">
    <property type="term" value="C:neuron projection"/>
    <property type="evidence" value="ECO:0007669"/>
    <property type="project" value="TreeGrafter"/>
</dbReference>
<feature type="domain" description="Immunoglobulin-like beta-sandwich" evidence="5">
    <location>
        <begin position="92"/>
        <end position="151"/>
    </location>
</feature>
<feature type="region of interest" description="Disordered" evidence="4">
    <location>
        <begin position="35"/>
        <end position="55"/>
    </location>
</feature>
<evidence type="ECO:0000313" key="7">
    <source>
        <dbReference type="Proteomes" id="UP001233999"/>
    </source>
</evidence>
<keyword evidence="2" id="KW-1015">Disulfide bond</keyword>
<dbReference type="InterPro" id="IPR036179">
    <property type="entry name" value="Ig-like_dom_sf"/>
</dbReference>
<comment type="caution">
    <text evidence="6">The sequence shown here is derived from an EMBL/GenBank/DDBJ whole genome shotgun (WGS) entry which is preliminary data.</text>
</comment>
<keyword evidence="3" id="KW-0393">Immunoglobulin domain</keyword>
<dbReference type="Proteomes" id="UP001233999">
    <property type="component" value="Unassembled WGS sequence"/>
</dbReference>
<evidence type="ECO:0000259" key="5">
    <source>
        <dbReference type="Pfam" id="PF00047"/>
    </source>
</evidence>
<accession>A0AAD8EPM7</accession>